<keyword evidence="11 18" id="KW-0808">Transferase</keyword>
<keyword evidence="13 18" id="KW-0547">Nucleotide-binding</keyword>
<comment type="activity regulation">
    <text evidence="18">Feedback inhibited by histidine.</text>
</comment>
<dbReference type="AlphaFoldDB" id="A0ABD5UYR5"/>
<evidence type="ECO:0000256" key="7">
    <source>
        <dbReference type="ARBA" id="ARBA00020998"/>
    </source>
</evidence>
<keyword evidence="8 18" id="KW-0963">Cytoplasm</keyword>
<dbReference type="Gene3D" id="3.40.190.10">
    <property type="entry name" value="Periplasmic binding protein-like II"/>
    <property type="match status" value="2"/>
</dbReference>
<dbReference type="GO" id="GO:0000105">
    <property type="term" value="P:L-histidine biosynthetic process"/>
    <property type="evidence" value="ECO:0007669"/>
    <property type="project" value="UniProtKB-UniRule"/>
</dbReference>
<dbReference type="NCBIfam" id="TIGR00070">
    <property type="entry name" value="hisG"/>
    <property type="match status" value="1"/>
</dbReference>
<keyword evidence="10 18" id="KW-0328">Glycosyltransferase</keyword>
<dbReference type="HAMAP" id="MF_00079">
    <property type="entry name" value="HisG_Long"/>
    <property type="match status" value="1"/>
</dbReference>
<evidence type="ECO:0000256" key="19">
    <source>
        <dbReference type="SAM" id="MobiDB-lite"/>
    </source>
</evidence>
<dbReference type="InterPro" id="IPR011322">
    <property type="entry name" value="N-reg_PII-like_a/b"/>
</dbReference>
<evidence type="ECO:0000256" key="11">
    <source>
        <dbReference type="ARBA" id="ARBA00022679"/>
    </source>
</evidence>
<dbReference type="InterPro" id="IPR015867">
    <property type="entry name" value="N-reg_PII/ATP_PRibTrfase_C"/>
</dbReference>
<organism evidence="22 23">
    <name type="scientific">Halopenitus salinus</name>
    <dbReference type="NCBI Taxonomy" id="1198295"/>
    <lineage>
        <taxon>Archaea</taxon>
        <taxon>Methanobacteriati</taxon>
        <taxon>Methanobacteriota</taxon>
        <taxon>Stenosarchaea group</taxon>
        <taxon>Halobacteria</taxon>
        <taxon>Halobacteriales</taxon>
        <taxon>Haloferacaceae</taxon>
        <taxon>Halopenitus</taxon>
    </lineage>
</organism>
<name>A0ABD5UYR5_9EURY</name>
<evidence type="ECO:0000256" key="16">
    <source>
        <dbReference type="ARBA" id="ARBA00023102"/>
    </source>
</evidence>
<accession>A0ABD5UYR5</accession>
<comment type="similarity">
    <text evidence="5 18">Belongs to the ATP phosphoribosyltransferase family. Long subfamily.</text>
</comment>
<feature type="region of interest" description="Disordered" evidence="19">
    <location>
        <begin position="82"/>
        <end position="104"/>
    </location>
</feature>
<dbReference type="Gene3D" id="3.30.70.120">
    <property type="match status" value="1"/>
</dbReference>
<reference evidence="22 23" key="1">
    <citation type="journal article" date="2019" name="Int. J. Syst. Evol. Microbiol.">
        <title>The Global Catalogue of Microorganisms (GCM) 10K type strain sequencing project: providing services to taxonomists for standard genome sequencing and annotation.</title>
        <authorList>
            <consortium name="The Broad Institute Genomics Platform"/>
            <consortium name="The Broad Institute Genome Sequencing Center for Infectious Disease"/>
            <person name="Wu L."/>
            <person name="Ma J."/>
        </authorList>
    </citation>
    <scope>NUCLEOTIDE SEQUENCE [LARGE SCALE GENOMIC DNA]</scope>
    <source>
        <strain evidence="22 23">SKJ47</strain>
    </source>
</reference>
<evidence type="ECO:0000256" key="13">
    <source>
        <dbReference type="ARBA" id="ARBA00022741"/>
    </source>
</evidence>
<evidence type="ECO:0000256" key="9">
    <source>
        <dbReference type="ARBA" id="ARBA00022605"/>
    </source>
</evidence>
<dbReference type="GO" id="GO:0000287">
    <property type="term" value="F:magnesium ion binding"/>
    <property type="evidence" value="ECO:0007669"/>
    <property type="project" value="UniProtKB-UniRule"/>
</dbReference>
<dbReference type="Pfam" id="PF08029">
    <property type="entry name" value="HisG_C"/>
    <property type="match status" value="1"/>
</dbReference>
<dbReference type="PANTHER" id="PTHR21403:SF10">
    <property type="entry name" value="ATP PHOSPHORIBOSYLTRANSFERASE"/>
    <property type="match status" value="1"/>
</dbReference>
<dbReference type="InterPro" id="IPR013115">
    <property type="entry name" value="HisG_C"/>
</dbReference>
<dbReference type="Proteomes" id="UP001596296">
    <property type="component" value="Unassembled WGS sequence"/>
</dbReference>
<keyword evidence="16 18" id="KW-0368">Histidine biosynthesis</keyword>
<dbReference type="RefSeq" id="WP_379742786.1">
    <property type="nucleotide sequence ID" value="NZ_JBHSVN010000001.1"/>
</dbReference>
<keyword evidence="23" id="KW-1185">Reference proteome</keyword>
<evidence type="ECO:0000256" key="8">
    <source>
        <dbReference type="ARBA" id="ARBA00022490"/>
    </source>
</evidence>
<feature type="domain" description="Histidine biosynthesis HisG C-terminal" evidence="21">
    <location>
        <begin position="235"/>
        <end position="311"/>
    </location>
</feature>
<evidence type="ECO:0000259" key="21">
    <source>
        <dbReference type="Pfam" id="PF08029"/>
    </source>
</evidence>
<dbReference type="PANTHER" id="PTHR21403">
    <property type="entry name" value="ATP PHOSPHORIBOSYLTRANSFERASE ATP-PRTASE"/>
    <property type="match status" value="1"/>
</dbReference>
<evidence type="ECO:0000256" key="3">
    <source>
        <dbReference type="ARBA" id="ARBA00004496"/>
    </source>
</evidence>
<comment type="subcellular location">
    <subcellularLocation>
        <location evidence="3 18">Cytoplasm</location>
    </subcellularLocation>
</comment>
<evidence type="ECO:0000256" key="17">
    <source>
        <dbReference type="ARBA" id="ARBA00024861"/>
    </source>
</evidence>
<dbReference type="SUPFAM" id="SSF54913">
    <property type="entry name" value="GlnB-like"/>
    <property type="match status" value="1"/>
</dbReference>
<dbReference type="GO" id="GO:0005737">
    <property type="term" value="C:cytoplasm"/>
    <property type="evidence" value="ECO:0007669"/>
    <property type="project" value="UniProtKB-SubCell"/>
</dbReference>
<dbReference type="EMBL" id="JBHSXL010000006">
    <property type="protein sequence ID" value="MFC6892497.1"/>
    <property type="molecule type" value="Genomic_DNA"/>
</dbReference>
<keyword evidence="9 18" id="KW-0028">Amino-acid biosynthesis</keyword>
<keyword evidence="14 18" id="KW-0067">ATP-binding</keyword>
<dbReference type="InterPro" id="IPR001348">
    <property type="entry name" value="ATP_PRibTrfase_HisG"/>
</dbReference>
<dbReference type="FunFam" id="3.30.70.120:FF:000002">
    <property type="entry name" value="ATP phosphoribosyltransferase"/>
    <property type="match status" value="1"/>
</dbReference>
<protein>
    <recommendedName>
        <fullName evidence="7 18">ATP phosphoribosyltransferase</fullName>
        <shortName evidence="18">ATP-PRT</shortName>
        <shortName evidence="18">ATP-PRTase</shortName>
        <ecNumber evidence="6 18">2.4.2.17</ecNumber>
    </recommendedName>
</protein>
<evidence type="ECO:0000256" key="15">
    <source>
        <dbReference type="ARBA" id="ARBA00022842"/>
    </source>
</evidence>
<comment type="function">
    <text evidence="17 18">Catalyzes the condensation of ATP and 5-phosphoribose 1-diphosphate to form N'-(5'-phosphoribosyl)-ATP (PR-ATP). Has a crucial role in the pathway because the rate of histidine biosynthesis seems to be controlled primarily by regulation of HisG enzymatic activity.</text>
</comment>
<feature type="domain" description="ATP phosphoribosyltransferase catalytic" evidence="20">
    <location>
        <begin position="49"/>
        <end position="230"/>
    </location>
</feature>
<comment type="caution">
    <text evidence="22">The sequence shown here is derived from an EMBL/GenBank/DDBJ whole genome shotgun (WGS) entry which is preliminary data.</text>
</comment>
<dbReference type="NCBIfam" id="TIGR03455">
    <property type="entry name" value="HisG_C-term"/>
    <property type="match status" value="1"/>
</dbReference>
<keyword evidence="12 18" id="KW-0479">Metal-binding</keyword>
<dbReference type="GO" id="GO:0005524">
    <property type="term" value="F:ATP binding"/>
    <property type="evidence" value="ECO:0007669"/>
    <property type="project" value="UniProtKB-KW"/>
</dbReference>
<dbReference type="EC" id="2.4.2.17" evidence="6 18"/>
<gene>
    <name evidence="18 22" type="primary">hisG</name>
    <name evidence="22" type="ORF">ACFQE9_07720</name>
</gene>
<dbReference type="GO" id="GO:0003879">
    <property type="term" value="F:ATP phosphoribosyltransferase activity"/>
    <property type="evidence" value="ECO:0007669"/>
    <property type="project" value="UniProtKB-UniRule"/>
</dbReference>
<dbReference type="Pfam" id="PF01634">
    <property type="entry name" value="HisG"/>
    <property type="match status" value="1"/>
</dbReference>
<evidence type="ECO:0000256" key="10">
    <source>
        <dbReference type="ARBA" id="ARBA00022676"/>
    </source>
</evidence>
<evidence type="ECO:0000256" key="6">
    <source>
        <dbReference type="ARBA" id="ARBA00011946"/>
    </source>
</evidence>
<comment type="catalytic activity">
    <reaction evidence="1 18">
        <text>1-(5-phospho-beta-D-ribosyl)-ATP + diphosphate = 5-phospho-alpha-D-ribose 1-diphosphate + ATP</text>
        <dbReference type="Rhea" id="RHEA:18473"/>
        <dbReference type="ChEBI" id="CHEBI:30616"/>
        <dbReference type="ChEBI" id="CHEBI:33019"/>
        <dbReference type="ChEBI" id="CHEBI:58017"/>
        <dbReference type="ChEBI" id="CHEBI:73183"/>
        <dbReference type="EC" id="2.4.2.17"/>
    </reaction>
</comment>
<evidence type="ECO:0000256" key="12">
    <source>
        <dbReference type="ARBA" id="ARBA00022723"/>
    </source>
</evidence>
<evidence type="ECO:0000256" key="2">
    <source>
        <dbReference type="ARBA" id="ARBA00001946"/>
    </source>
</evidence>
<comment type="cofactor">
    <cofactor evidence="2 18">
        <name>Mg(2+)</name>
        <dbReference type="ChEBI" id="CHEBI:18420"/>
    </cofactor>
</comment>
<evidence type="ECO:0000256" key="14">
    <source>
        <dbReference type="ARBA" id="ARBA00022840"/>
    </source>
</evidence>
<evidence type="ECO:0000256" key="4">
    <source>
        <dbReference type="ARBA" id="ARBA00004667"/>
    </source>
</evidence>
<proteinExistence type="inferred from homology"/>
<evidence type="ECO:0000259" key="20">
    <source>
        <dbReference type="Pfam" id="PF01634"/>
    </source>
</evidence>
<evidence type="ECO:0000256" key="18">
    <source>
        <dbReference type="HAMAP-Rule" id="MF_00079"/>
    </source>
</evidence>
<comment type="pathway">
    <text evidence="4 18">Amino-acid biosynthesis; L-histidine biosynthesis; L-histidine from 5-phospho-alpha-D-ribose 1-diphosphate: step 1/9.</text>
</comment>
<evidence type="ECO:0000313" key="23">
    <source>
        <dbReference type="Proteomes" id="UP001596296"/>
    </source>
</evidence>
<keyword evidence="15 18" id="KW-0460">Magnesium</keyword>
<evidence type="ECO:0000313" key="22">
    <source>
        <dbReference type="EMBL" id="MFC6892497.1"/>
    </source>
</evidence>
<sequence length="314" mass="33033">MRIAVPNKGRLHEPTIELLERAGLHLERTADRQLYADTVDPDVSILFARAADIPEYVRDGAADLGITGLDQAVESGAVVERAAAAGSTGESEEDTDGDGAGGTEDTPLVDLLDLGYGTCRLVLAAPEDGEIGSVADLEGRTVATEFPGITRSYFETVGVDAEIVTVTGATELTPHVEMADAIVDITSTGTTLKVNRLAVIDEVLESSVRLFARSDVVEDGKVREVMTALESVLAAEDKRYLMMNAPTAKLPDVKDVLPGLGGPTVMDVEADENGDGMVAVHAVVDEGDVFSTITDLKAVGATGILVTEIERLVE</sequence>
<evidence type="ECO:0000256" key="5">
    <source>
        <dbReference type="ARBA" id="ARBA00007955"/>
    </source>
</evidence>
<dbReference type="SUPFAM" id="SSF53850">
    <property type="entry name" value="Periplasmic binding protein-like II"/>
    <property type="match status" value="1"/>
</dbReference>
<evidence type="ECO:0000256" key="1">
    <source>
        <dbReference type="ARBA" id="ARBA00000915"/>
    </source>
</evidence>
<dbReference type="InterPro" id="IPR020621">
    <property type="entry name" value="ATP-PRT_HisG_long"/>
</dbReference>
<dbReference type="InterPro" id="IPR013820">
    <property type="entry name" value="ATP_PRibTrfase_cat"/>
</dbReference>